<feature type="transmembrane region" description="Helical" evidence="6">
    <location>
        <begin position="92"/>
        <end position="116"/>
    </location>
</feature>
<dbReference type="Proteomes" id="UP001374579">
    <property type="component" value="Unassembled WGS sequence"/>
</dbReference>
<evidence type="ECO:0000256" key="1">
    <source>
        <dbReference type="ARBA" id="ARBA00004141"/>
    </source>
</evidence>
<dbReference type="SUPFAM" id="SSF48652">
    <property type="entry name" value="Tetraspanin"/>
    <property type="match status" value="1"/>
</dbReference>
<keyword evidence="5 6" id="KW-0472">Membrane</keyword>
<keyword evidence="4 6" id="KW-1133">Transmembrane helix</keyword>
<dbReference type="EMBL" id="JBAMIC010000024">
    <property type="protein sequence ID" value="KAK7090880.1"/>
    <property type="molecule type" value="Genomic_DNA"/>
</dbReference>
<evidence type="ECO:0000313" key="8">
    <source>
        <dbReference type="Proteomes" id="UP001374579"/>
    </source>
</evidence>
<evidence type="ECO:0000256" key="5">
    <source>
        <dbReference type="ARBA" id="ARBA00023136"/>
    </source>
</evidence>
<dbReference type="InterPro" id="IPR008952">
    <property type="entry name" value="Tetraspanin_EC2_sf"/>
</dbReference>
<sequence length="262" mass="28818">MKKGRVDTALTTAPVVTCMKTLMMVFNFIFWVTGIVILAIGIWTKVDLYKYLELSNIYKAEAPFILIGVGAVIVIVGSLGCCCTVKGHSFLLYLYCGMLFLVFIMELSAGITLLVYKGKLEKGFQEGLTHKITLYGQKGEETITDAFDELQSKLHCCGIGSYNDWFSTPWGQEQKEPHSVPVSCCRVDIKTCQNSNLPPQANSTHMPIYTHGCHKLVVDFINGNMGPIGGVALGISFFQVLGAILACCLAKSISKAKYEQME</sequence>
<dbReference type="PIRSF" id="PIRSF002419">
    <property type="entry name" value="Tetraspanin"/>
    <property type="match status" value="1"/>
</dbReference>
<dbReference type="Pfam" id="PF00335">
    <property type="entry name" value="Tetraspanin"/>
    <property type="match status" value="1"/>
</dbReference>
<feature type="transmembrane region" description="Helical" evidence="6">
    <location>
        <begin position="228"/>
        <end position="250"/>
    </location>
</feature>
<evidence type="ECO:0000256" key="2">
    <source>
        <dbReference type="ARBA" id="ARBA00006840"/>
    </source>
</evidence>
<keyword evidence="8" id="KW-1185">Reference proteome</keyword>
<evidence type="ECO:0000256" key="6">
    <source>
        <dbReference type="RuleBase" id="RU361218"/>
    </source>
</evidence>
<comment type="similarity">
    <text evidence="2 6">Belongs to the tetraspanin (TM4SF) family.</text>
</comment>
<evidence type="ECO:0000256" key="3">
    <source>
        <dbReference type="ARBA" id="ARBA00022692"/>
    </source>
</evidence>
<proteinExistence type="inferred from homology"/>
<dbReference type="GO" id="GO:0005886">
    <property type="term" value="C:plasma membrane"/>
    <property type="evidence" value="ECO:0007669"/>
    <property type="project" value="TreeGrafter"/>
</dbReference>
<evidence type="ECO:0000313" key="7">
    <source>
        <dbReference type="EMBL" id="KAK7090880.1"/>
    </source>
</evidence>
<evidence type="ECO:0000256" key="4">
    <source>
        <dbReference type="ARBA" id="ARBA00022989"/>
    </source>
</evidence>
<dbReference type="PANTHER" id="PTHR19282:SF252">
    <property type="entry name" value="TETRASPANIN"/>
    <property type="match status" value="1"/>
</dbReference>
<keyword evidence="3 6" id="KW-0812">Transmembrane</keyword>
<organism evidence="7 8">
    <name type="scientific">Littorina saxatilis</name>
    <dbReference type="NCBI Taxonomy" id="31220"/>
    <lineage>
        <taxon>Eukaryota</taxon>
        <taxon>Metazoa</taxon>
        <taxon>Spiralia</taxon>
        <taxon>Lophotrochozoa</taxon>
        <taxon>Mollusca</taxon>
        <taxon>Gastropoda</taxon>
        <taxon>Caenogastropoda</taxon>
        <taxon>Littorinimorpha</taxon>
        <taxon>Littorinoidea</taxon>
        <taxon>Littorinidae</taxon>
        <taxon>Littorina</taxon>
    </lineage>
</organism>
<name>A0AAN9AQ63_9CAEN</name>
<feature type="transmembrane region" description="Helical" evidence="6">
    <location>
        <begin position="64"/>
        <end position="85"/>
    </location>
</feature>
<reference evidence="7 8" key="1">
    <citation type="submission" date="2024-02" db="EMBL/GenBank/DDBJ databases">
        <title>Chromosome-scale genome assembly of the rough periwinkle Littorina saxatilis.</title>
        <authorList>
            <person name="De Jode A."/>
            <person name="Faria R."/>
            <person name="Formenti G."/>
            <person name="Sims Y."/>
            <person name="Smith T.P."/>
            <person name="Tracey A."/>
            <person name="Wood J.M.D."/>
            <person name="Zagrodzka Z.B."/>
            <person name="Johannesson K."/>
            <person name="Butlin R.K."/>
            <person name="Leder E.H."/>
        </authorList>
    </citation>
    <scope>NUCLEOTIDE SEQUENCE [LARGE SCALE GENOMIC DNA]</scope>
    <source>
        <strain evidence="7">Snail1</strain>
        <tissue evidence="7">Muscle</tissue>
    </source>
</reference>
<gene>
    <name evidence="7" type="ORF">V1264_010621</name>
</gene>
<comment type="subcellular location">
    <subcellularLocation>
        <location evidence="1 6">Membrane</location>
        <topology evidence="1 6">Multi-pass membrane protein</topology>
    </subcellularLocation>
</comment>
<dbReference type="Gene3D" id="1.10.1450.10">
    <property type="entry name" value="Tetraspanin"/>
    <property type="match status" value="1"/>
</dbReference>
<dbReference type="PRINTS" id="PR00259">
    <property type="entry name" value="TMFOUR"/>
</dbReference>
<dbReference type="FunFam" id="1.10.1450.10:FF:000029">
    <property type="entry name" value="Tetraspanin"/>
    <property type="match status" value="1"/>
</dbReference>
<protein>
    <recommendedName>
        <fullName evidence="6">Tetraspanin</fullName>
    </recommendedName>
</protein>
<dbReference type="PANTHER" id="PTHR19282">
    <property type="entry name" value="TETRASPANIN"/>
    <property type="match status" value="1"/>
</dbReference>
<dbReference type="InterPro" id="IPR000301">
    <property type="entry name" value="Tetraspanin_animals"/>
</dbReference>
<feature type="transmembrane region" description="Helical" evidence="6">
    <location>
        <begin position="21"/>
        <end position="44"/>
    </location>
</feature>
<dbReference type="InterPro" id="IPR018499">
    <property type="entry name" value="Tetraspanin/Peripherin"/>
</dbReference>
<dbReference type="AlphaFoldDB" id="A0AAN9AQ63"/>
<accession>A0AAN9AQ63</accession>
<comment type="caution">
    <text evidence="7">The sequence shown here is derived from an EMBL/GenBank/DDBJ whole genome shotgun (WGS) entry which is preliminary data.</text>
</comment>